<protein>
    <recommendedName>
        <fullName evidence="4">Beta-lactamase-inhibitor-like PepSY-like domain-containing protein</fullName>
    </recommendedName>
</protein>
<feature type="region of interest" description="Disordered" evidence="1">
    <location>
        <begin position="22"/>
        <end position="61"/>
    </location>
</feature>
<sequence>MFPRPLPTLLLLGIGALASCQPDGARPDQAGVPEQPAPVRDAPRPPHPRESSTSPSAQRVDTFEFATHPPGKSAYEAYLKADTLLAVTPDRAVEYPLGEGATAAALTTRYPLLAVHPGVSYYQGDTLPYTVLRFRNSAVKFYDDSEWGATVVSGHVVDPEIVLVNGVHIGTTLSELLRAYYVTVPTEKLRTIRIVRVDYAVNGIIYYYSLENNRVVRLDLDSYSVIDKSL</sequence>
<keyword evidence="3" id="KW-1185">Reference proteome</keyword>
<organism evidence="2 3">
    <name type="scientific">Hymenobacter jeongseonensis</name>
    <dbReference type="NCBI Taxonomy" id="2791027"/>
    <lineage>
        <taxon>Bacteria</taxon>
        <taxon>Pseudomonadati</taxon>
        <taxon>Bacteroidota</taxon>
        <taxon>Cytophagia</taxon>
        <taxon>Cytophagales</taxon>
        <taxon>Hymenobacteraceae</taxon>
        <taxon>Hymenobacter</taxon>
    </lineage>
</organism>
<dbReference type="PROSITE" id="PS51257">
    <property type="entry name" value="PROKAR_LIPOPROTEIN"/>
    <property type="match status" value="1"/>
</dbReference>
<dbReference type="EMBL" id="JADQDQ010000019">
    <property type="protein sequence ID" value="MBF9239856.1"/>
    <property type="molecule type" value="Genomic_DNA"/>
</dbReference>
<evidence type="ECO:0000313" key="2">
    <source>
        <dbReference type="EMBL" id="MBF9239856.1"/>
    </source>
</evidence>
<proteinExistence type="predicted"/>
<name>A0ABS0INC1_9BACT</name>
<feature type="compositionally biased region" description="Basic and acidic residues" evidence="1">
    <location>
        <begin position="41"/>
        <end position="50"/>
    </location>
</feature>
<gene>
    <name evidence="2" type="ORF">I2I05_20860</name>
</gene>
<accession>A0ABS0INC1</accession>
<evidence type="ECO:0000256" key="1">
    <source>
        <dbReference type="SAM" id="MobiDB-lite"/>
    </source>
</evidence>
<evidence type="ECO:0000313" key="3">
    <source>
        <dbReference type="Proteomes" id="UP000597617"/>
    </source>
</evidence>
<comment type="caution">
    <text evidence="2">The sequence shown here is derived from an EMBL/GenBank/DDBJ whole genome shotgun (WGS) entry which is preliminary data.</text>
</comment>
<reference evidence="2 3" key="1">
    <citation type="submission" date="2020-11" db="EMBL/GenBank/DDBJ databases">
        <authorList>
            <person name="Kim M.K."/>
        </authorList>
    </citation>
    <scope>NUCLEOTIDE SEQUENCE [LARGE SCALE GENOMIC DNA]</scope>
    <source>
        <strain evidence="2 3">BT683</strain>
    </source>
</reference>
<dbReference type="RefSeq" id="WP_196284206.1">
    <property type="nucleotide sequence ID" value="NZ_JADQDQ010000019.1"/>
</dbReference>
<evidence type="ECO:0008006" key="4">
    <source>
        <dbReference type="Google" id="ProtNLM"/>
    </source>
</evidence>
<dbReference type="Proteomes" id="UP000597617">
    <property type="component" value="Unassembled WGS sequence"/>
</dbReference>